<keyword evidence="1" id="KW-0472">Membrane</keyword>
<evidence type="ECO:0000313" key="2">
    <source>
        <dbReference type="EMBL" id="TWU00892.1"/>
    </source>
</evidence>
<keyword evidence="1" id="KW-0812">Transmembrane</keyword>
<evidence type="ECO:0000256" key="1">
    <source>
        <dbReference type="SAM" id="Phobius"/>
    </source>
</evidence>
<feature type="transmembrane region" description="Helical" evidence="1">
    <location>
        <begin position="165"/>
        <end position="190"/>
    </location>
</feature>
<dbReference type="Gene3D" id="3.80.10.10">
    <property type="entry name" value="Ribonuclease Inhibitor"/>
    <property type="match status" value="1"/>
</dbReference>
<evidence type="ECO:0008006" key="4">
    <source>
        <dbReference type="Google" id="ProtNLM"/>
    </source>
</evidence>
<dbReference type="OrthoDB" id="264799at2"/>
<feature type="transmembrane region" description="Helical" evidence="1">
    <location>
        <begin position="202"/>
        <end position="221"/>
    </location>
</feature>
<comment type="caution">
    <text evidence="2">The sequence shown here is derived from an EMBL/GenBank/DDBJ whole genome shotgun (WGS) entry which is preliminary data.</text>
</comment>
<dbReference type="AlphaFoldDB" id="A0A5C6APE2"/>
<dbReference type="InterPro" id="IPR032675">
    <property type="entry name" value="LRR_dom_sf"/>
</dbReference>
<feature type="transmembrane region" description="Helical" evidence="1">
    <location>
        <begin position="26"/>
        <end position="51"/>
    </location>
</feature>
<dbReference type="SUPFAM" id="SSF52047">
    <property type="entry name" value="RNI-like"/>
    <property type="match status" value="1"/>
</dbReference>
<dbReference type="RefSeq" id="WP_146521436.1">
    <property type="nucleotide sequence ID" value="NZ_CP151726.1"/>
</dbReference>
<protein>
    <recommendedName>
        <fullName evidence="4">Leucine Rich repeats (2 copies)</fullName>
    </recommendedName>
</protein>
<evidence type="ECO:0000313" key="3">
    <source>
        <dbReference type="Proteomes" id="UP000320176"/>
    </source>
</evidence>
<dbReference type="Proteomes" id="UP000320176">
    <property type="component" value="Unassembled WGS sequence"/>
</dbReference>
<accession>A0A5C6APE2</accession>
<gene>
    <name evidence="2" type="ORF">Pla52n_42610</name>
</gene>
<organism evidence="2 3">
    <name type="scientific">Stieleria varia</name>
    <dbReference type="NCBI Taxonomy" id="2528005"/>
    <lineage>
        <taxon>Bacteria</taxon>
        <taxon>Pseudomonadati</taxon>
        <taxon>Planctomycetota</taxon>
        <taxon>Planctomycetia</taxon>
        <taxon>Pirellulales</taxon>
        <taxon>Pirellulaceae</taxon>
        <taxon>Stieleria</taxon>
    </lineage>
</organism>
<dbReference type="EMBL" id="SJPN01000005">
    <property type="protein sequence ID" value="TWU00892.1"/>
    <property type="molecule type" value="Genomic_DNA"/>
</dbReference>
<name>A0A5C6APE2_9BACT</name>
<reference evidence="2 3" key="1">
    <citation type="submission" date="2019-02" db="EMBL/GenBank/DDBJ databases">
        <title>Deep-cultivation of Planctomycetes and their phenomic and genomic characterization uncovers novel biology.</title>
        <authorList>
            <person name="Wiegand S."/>
            <person name="Jogler M."/>
            <person name="Boedeker C."/>
            <person name="Pinto D."/>
            <person name="Vollmers J."/>
            <person name="Rivas-Marin E."/>
            <person name="Kohn T."/>
            <person name="Peeters S.H."/>
            <person name="Heuer A."/>
            <person name="Rast P."/>
            <person name="Oberbeckmann S."/>
            <person name="Bunk B."/>
            <person name="Jeske O."/>
            <person name="Meyerdierks A."/>
            <person name="Storesund J.E."/>
            <person name="Kallscheuer N."/>
            <person name="Luecker S."/>
            <person name="Lage O.M."/>
            <person name="Pohl T."/>
            <person name="Merkel B.J."/>
            <person name="Hornburger P."/>
            <person name="Mueller R.-W."/>
            <person name="Bruemmer F."/>
            <person name="Labrenz M."/>
            <person name="Spormann A.M."/>
            <person name="Op Den Camp H."/>
            <person name="Overmann J."/>
            <person name="Amann R."/>
            <person name="Jetten M.S.M."/>
            <person name="Mascher T."/>
            <person name="Medema M.H."/>
            <person name="Devos D.P."/>
            <person name="Kaster A.-K."/>
            <person name="Ovreas L."/>
            <person name="Rohde M."/>
            <person name="Galperin M.Y."/>
            <person name="Jogler C."/>
        </authorList>
    </citation>
    <scope>NUCLEOTIDE SEQUENCE [LARGE SCALE GENOMIC DNA]</scope>
    <source>
        <strain evidence="2 3">Pla52n</strain>
    </source>
</reference>
<proteinExistence type="predicted"/>
<keyword evidence="1" id="KW-1133">Transmembrane helix</keyword>
<sequence length="418" mass="48530">MNVDSQTTLRELRIPMKHASNIRRMLRFLACHRLACLAVILTTIPLVLIIVPGEFTYPWTDETGELNAWKLRSNDLRQRAHDNHKEEFGHRATTLTVFEHGWPRPFLARVVICNCNDRGVTRSRSQAKLRVKSWFLYWGGSRFIPVSWSNYDNWPFHSDDWIIDVWGTLIDLLVAAAIVVFVGGFTYWWFRNRSGRFWTFQLRDMLLLMTFVAVGLGVYAYHHHARIREGLAPATKAPGFSLHDGHMTAGQDYCGPEWIRKLAGNRYFPQPFHHVTRVYIRDNGQWSDCYHELLNFPYLETLHSGVEIPVTAMKSLQQCKSLKHLALNFNSSPKQSPILTMGVDQLKLLEQLQLESIQLYGEQIKPRHVEQLASIPSIRRILLHGADVNEEQAMQIRQRFPTLKIIIQTDWERLFSSG</sequence>
<keyword evidence="3" id="KW-1185">Reference proteome</keyword>